<dbReference type="GO" id="GO:0005524">
    <property type="term" value="F:ATP binding"/>
    <property type="evidence" value="ECO:0007669"/>
    <property type="project" value="InterPro"/>
</dbReference>
<dbReference type="InterPro" id="IPR000719">
    <property type="entry name" value="Prot_kinase_dom"/>
</dbReference>
<dbReference type="EMBL" id="PTQR01000009">
    <property type="protein sequence ID" value="TKX26910.1"/>
    <property type="molecule type" value="Genomic_DNA"/>
</dbReference>
<reference evidence="2 3" key="1">
    <citation type="submission" date="2018-02" db="EMBL/GenBank/DDBJ databases">
        <title>Draft genome sequences of Elsinoe sp., causing black scab on jojoba.</title>
        <authorList>
            <person name="Stodart B."/>
            <person name="Jeffress S."/>
            <person name="Ash G."/>
            <person name="Arun Chinnappa K."/>
        </authorList>
    </citation>
    <scope>NUCLEOTIDE SEQUENCE [LARGE SCALE GENOMIC DNA]</scope>
    <source>
        <strain evidence="2 3">Hillstone_2</strain>
    </source>
</reference>
<dbReference type="GO" id="GO:0044773">
    <property type="term" value="P:mitotic DNA damage checkpoint signaling"/>
    <property type="evidence" value="ECO:0007669"/>
    <property type="project" value="TreeGrafter"/>
</dbReference>
<dbReference type="PANTHER" id="PTHR44167">
    <property type="entry name" value="OVARIAN-SPECIFIC SERINE/THREONINE-PROTEIN KINASE LOK-RELATED"/>
    <property type="match status" value="1"/>
</dbReference>
<dbReference type="InterPro" id="IPR011009">
    <property type="entry name" value="Kinase-like_dom_sf"/>
</dbReference>
<evidence type="ECO:0000313" key="2">
    <source>
        <dbReference type="EMBL" id="TKX26910.1"/>
    </source>
</evidence>
<organism evidence="2 3">
    <name type="scientific">Elsinoe australis</name>
    <dbReference type="NCBI Taxonomy" id="40998"/>
    <lineage>
        <taxon>Eukaryota</taxon>
        <taxon>Fungi</taxon>
        <taxon>Dikarya</taxon>
        <taxon>Ascomycota</taxon>
        <taxon>Pezizomycotina</taxon>
        <taxon>Dothideomycetes</taxon>
        <taxon>Dothideomycetidae</taxon>
        <taxon>Myriangiales</taxon>
        <taxon>Elsinoaceae</taxon>
        <taxon>Elsinoe</taxon>
    </lineage>
</organism>
<gene>
    <name evidence="2" type="ORF">C1H76_0664</name>
</gene>
<dbReference type="PANTHER" id="PTHR44167:SF24">
    <property type="entry name" value="SERINE_THREONINE-PROTEIN KINASE CHK2"/>
    <property type="match status" value="1"/>
</dbReference>
<comment type="caution">
    <text evidence="2">The sequence shown here is derived from an EMBL/GenBank/DDBJ whole genome shotgun (WGS) entry which is preliminary data.</text>
</comment>
<evidence type="ECO:0000259" key="1">
    <source>
        <dbReference type="PROSITE" id="PS50011"/>
    </source>
</evidence>
<dbReference type="AlphaFoldDB" id="A0A4U7BAY1"/>
<keyword evidence="2" id="KW-0418">Kinase</keyword>
<dbReference type="Proteomes" id="UP000308133">
    <property type="component" value="Unassembled WGS sequence"/>
</dbReference>
<dbReference type="SMART" id="SM00220">
    <property type="entry name" value="S_TKc"/>
    <property type="match status" value="1"/>
</dbReference>
<dbReference type="Gene3D" id="1.10.510.10">
    <property type="entry name" value="Transferase(Phosphotransferase) domain 1"/>
    <property type="match status" value="1"/>
</dbReference>
<feature type="domain" description="Protein kinase" evidence="1">
    <location>
        <begin position="1"/>
        <end position="340"/>
    </location>
</feature>
<evidence type="ECO:0000313" key="3">
    <source>
        <dbReference type="Proteomes" id="UP000308133"/>
    </source>
</evidence>
<dbReference type="PROSITE" id="PS50011">
    <property type="entry name" value="PROTEIN_KINASE_DOM"/>
    <property type="match status" value="1"/>
</dbReference>
<keyword evidence="2" id="KW-0808">Transferase</keyword>
<name>A0A4U7BAY1_9PEZI</name>
<sequence>MPLQGIGIGNLGTELLNVKPGTCLGPDDRYIVVGLHHSTENTPAPLAHSTYIAKDTRSSHHVTVRVLGKSTTVGYAAQNNKSINARLQQLVDAHTYLLLPINTFDHNEEHLAFVFDELVGPDLYYLTQIGAQGCGQPANWIQKVFREALQALDILHSGNIVHGMLDPFSFLITYPKIDLSSGEAVRNFYYGSSQRAHEHYNFNSTGTGQADTPHNLDFQIKLQNFSKSYSTGGRVPESSKYADIRSLARVMTDMVAGAPEYATPFRSKHLSEEVSGEWLLKEIRSCREIFRDEGEMIEETGSGDFSQDELSIVVDLLVHMLSGDGSKCFTAKQALQHEFFQVQRPVGEQKDE</sequence>
<protein>
    <submittedName>
        <fullName evidence="2">Protein kinase-like protein 3</fullName>
    </submittedName>
</protein>
<accession>A0A4U7BAY1</accession>
<dbReference type="SUPFAM" id="SSF56112">
    <property type="entry name" value="Protein kinase-like (PK-like)"/>
    <property type="match status" value="1"/>
</dbReference>
<dbReference type="GO" id="GO:0005634">
    <property type="term" value="C:nucleus"/>
    <property type="evidence" value="ECO:0007669"/>
    <property type="project" value="TreeGrafter"/>
</dbReference>
<proteinExistence type="predicted"/>
<dbReference type="GO" id="GO:0004674">
    <property type="term" value="F:protein serine/threonine kinase activity"/>
    <property type="evidence" value="ECO:0007669"/>
    <property type="project" value="TreeGrafter"/>
</dbReference>